<dbReference type="InterPro" id="IPR051454">
    <property type="entry name" value="RNA/ubiquinone_mod_enzymes"/>
</dbReference>
<dbReference type="OrthoDB" id="9807498at2"/>
<dbReference type="GO" id="GO:0006508">
    <property type="term" value="P:proteolysis"/>
    <property type="evidence" value="ECO:0007669"/>
    <property type="project" value="UniProtKB-KW"/>
</dbReference>
<protein>
    <submittedName>
        <fullName evidence="5">Collagenase family protease</fullName>
    </submittedName>
</protein>
<organism evidence="5 6">
    <name type="scientific">Syntrophomonas wolfei subsp. wolfei (strain DSM 2245B / Goettingen)</name>
    <dbReference type="NCBI Taxonomy" id="335541"/>
    <lineage>
        <taxon>Bacteria</taxon>
        <taxon>Bacillati</taxon>
        <taxon>Bacillota</taxon>
        <taxon>Clostridia</taxon>
        <taxon>Eubacteriales</taxon>
        <taxon>Syntrophomonadaceae</taxon>
        <taxon>Syntrophomonas</taxon>
    </lineage>
</organism>
<dbReference type="KEGG" id="swo:Swol_0474"/>
<dbReference type="PANTHER" id="PTHR30217:SF6">
    <property type="entry name" value="TRNA HYDROXYLATION PROTEIN P"/>
    <property type="match status" value="1"/>
</dbReference>
<comment type="similarity">
    <text evidence="3">Belongs to the peptidase U32 family.</text>
</comment>
<evidence type="ECO:0000313" key="5">
    <source>
        <dbReference type="EMBL" id="ABI67809.1"/>
    </source>
</evidence>
<dbReference type="Pfam" id="PF01136">
    <property type="entry name" value="Peptidase_U32"/>
    <property type="match status" value="1"/>
</dbReference>
<dbReference type="MEROPS" id="U32.002"/>
<name>Q0AZP5_SYNWW</name>
<keyword evidence="6" id="KW-1185">Reference proteome</keyword>
<evidence type="ECO:0000256" key="3">
    <source>
        <dbReference type="ARBA" id="ARBA00038374"/>
    </source>
</evidence>
<dbReference type="InterPro" id="IPR001539">
    <property type="entry name" value="Peptidase_U32"/>
</dbReference>
<reference evidence="6" key="1">
    <citation type="journal article" date="2010" name="Environ. Microbiol.">
        <title>The genome of Syntrophomonas wolfei: new insights into syntrophic metabolism and biohydrogen production.</title>
        <authorList>
            <person name="Sieber J.R."/>
            <person name="Sims D.R."/>
            <person name="Han C."/>
            <person name="Kim E."/>
            <person name="Lykidis A."/>
            <person name="Lapidus A.L."/>
            <person name="McDonnald E."/>
            <person name="Rohlin L."/>
            <person name="Culley D.E."/>
            <person name="Gunsalus R."/>
            <person name="McInerney M.J."/>
        </authorList>
    </citation>
    <scope>NUCLEOTIDE SEQUENCE [LARGE SCALE GENOMIC DNA]</scope>
    <source>
        <strain evidence="6">DSM 2245B / Goettingen</strain>
    </source>
</reference>
<dbReference type="Proteomes" id="UP000001968">
    <property type="component" value="Chromosome"/>
</dbReference>
<sequence length="411" mass="46017">MQGPELVLPAGTLEKLKTAVLFGADAVYFAGKEFGLRAYAGNLSRAEIAEGLAFAHSRKKKAYLAVNILAHNQDMHKLPAYLEEMASLQPDGFIISDLGVLRLAQKYAPSIPLTISTQANISNYEAACFFQDLGARRIVLARELKLGEIEEIKKKSSVEIEIFIHGAMCVSYSGRCLLSYYMTGRSANQGACAHPCRYRYALVEEKRPGEYFGIEEDERGSYILNSRDLCLLEYIPRLLEAGVDALKVEGRMKSPLYLASVASVYRQAIDRYRERTTPFTAEELSVWMAELHKTATRPFTSAFIGEEEDRAQDIDKEEISLRAQFCAIVTGYREQEGLIEVEQRANFGCGDYLEFLLPGGELLGFVLEKLYDEDLAVLDRARHPQQKVLIPFDHALPEFSILRKGGTVNQG</sequence>
<keyword evidence="1 5" id="KW-0645">Protease</keyword>
<evidence type="ECO:0000259" key="4">
    <source>
        <dbReference type="Pfam" id="PF16325"/>
    </source>
</evidence>
<evidence type="ECO:0000313" key="6">
    <source>
        <dbReference type="Proteomes" id="UP000001968"/>
    </source>
</evidence>
<feature type="domain" description="Peptidase family U32 C-terminal" evidence="4">
    <location>
        <begin position="323"/>
        <end position="403"/>
    </location>
</feature>
<dbReference type="RefSeq" id="WP_011639917.1">
    <property type="nucleotide sequence ID" value="NC_008346.1"/>
</dbReference>
<dbReference type="Pfam" id="PF16325">
    <property type="entry name" value="Peptidase_U32_C"/>
    <property type="match status" value="1"/>
</dbReference>
<gene>
    <name evidence="5" type="ordered locus">Swol_0474</name>
</gene>
<dbReference type="eggNOG" id="COG0826">
    <property type="taxonomic scope" value="Bacteria"/>
</dbReference>
<dbReference type="EMBL" id="CP000448">
    <property type="protein sequence ID" value="ABI67809.1"/>
    <property type="molecule type" value="Genomic_DNA"/>
</dbReference>
<dbReference type="InterPro" id="IPR032525">
    <property type="entry name" value="Peptidase_U32_C"/>
</dbReference>
<evidence type="ECO:0000256" key="2">
    <source>
        <dbReference type="ARBA" id="ARBA00022801"/>
    </source>
</evidence>
<proteinExistence type="inferred from homology"/>
<dbReference type="GO" id="GO:0008233">
    <property type="term" value="F:peptidase activity"/>
    <property type="evidence" value="ECO:0007669"/>
    <property type="project" value="UniProtKB-KW"/>
</dbReference>
<dbReference type="STRING" id="335541.Swol_0474"/>
<evidence type="ECO:0000256" key="1">
    <source>
        <dbReference type="ARBA" id="ARBA00022670"/>
    </source>
</evidence>
<dbReference type="AlphaFoldDB" id="Q0AZP5"/>
<dbReference type="PANTHER" id="PTHR30217">
    <property type="entry name" value="PEPTIDASE U32 FAMILY"/>
    <property type="match status" value="1"/>
</dbReference>
<keyword evidence="2" id="KW-0378">Hydrolase</keyword>
<dbReference type="HOGENOM" id="CLU_011540_0_2_9"/>
<dbReference type="PROSITE" id="PS01276">
    <property type="entry name" value="PEPTIDASE_U32"/>
    <property type="match status" value="1"/>
</dbReference>
<dbReference type="Gene3D" id="2.40.30.10">
    <property type="entry name" value="Translation factors"/>
    <property type="match status" value="1"/>
</dbReference>
<accession>Q0AZP5</accession>